<dbReference type="Proteomes" id="UP001150830">
    <property type="component" value="Unassembled WGS sequence"/>
</dbReference>
<keyword evidence="9" id="KW-1185">Reference proteome</keyword>
<dbReference type="InterPro" id="IPR036627">
    <property type="entry name" value="CobW-likC_sf"/>
</dbReference>
<dbReference type="GO" id="GO:0016787">
    <property type="term" value="F:hydrolase activity"/>
    <property type="evidence" value="ECO:0007669"/>
    <property type="project" value="UniProtKB-KW"/>
</dbReference>
<dbReference type="InterPro" id="IPR011629">
    <property type="entry name" value="CobW-like_C"/>
</dbReference>
<dbReference type="InterPro" id="IPR027417">
    <property type="entry name" value="P-loop_NTPase"/>
</dbReference>
<keyword evidence="1" id="KW-0547">Nucleotide-binding</keyword>
<dbReference type="RefSeq" id="WP_283174515.1">
    <property type="nucleotide sequence ID" value="NZ_JAPNOA010000039.1"/>
</dbReference>
<dbReference type="GO" id="GO:0005737">
    <property type="term" value="C:cytoplasm"/>
    <property type="evidence" value="ECO:0007669"/>
    <property type="project" value="TreeGrafter"/>
</dbReference>
<dbReference type="InterPro" id="IPR051316">
    <property type="entry name" value="Zinc-reg_GTPase_activator"/>
</dbReference>
<dbReference type="SUPFAM" id="SSF52540">
    <property type="entry name" value="P-loop containing nucleoside triphosphate hydrolases"/>
    <property type="match status" value="1"/>
</dbReference>
<gene>
    <name evidence="8" type="ORF">OUO13_14015</name>
</gene>
<dbReference type="Gene3D" id="3.40.50.300">
    <property type="entry name" value="P-loop containing nucleotide triphosphate hydrolases"/>
    <property type="match status" value="1"/>
</dbReference>
<protein>
    <submittedName>
        <fullName evidence="8">GTP-binding protein</fullName>
    </submittedName>
</protein>
<evidence type="ECO:0000313" key="9">
    <source>
        <dbReference type="Proteomes" id="UP001150830"/>
    </source>
</evidence>
<dbReference type="PANTHER" id="PTHR13748:SF62">
    <property type="entry name" value="COBW DOMAIN-CONTAINING PROTEIN"/>
    <property type="match status" value="1"/>
</dbReference>
<comment type="similarity">
    <text evidence="4">Belongs to the SIMIBI class G3E GTPase family. ZNG1 subfamily.</text>
</comment>
<dbReference type="EMBL" id="JAPNOA010000039">
    <property type="protein sequence ID" value="MCY0966307.1"/>
    <property type="molecule type" value="Genomic_DNA"/>
</dbReference>
<dbReference type="SMART" id="SM00833">
    <property type="entry name" value="CobW_C"/>
    <property type="match status" value="1"/>
</dbReference>
<evidence type="ECO:0000256" key="5">
    <source>
        <dbReference type="ARBA" id="ARBA00045658"/>
    </source>
</evidence>
<keyword evidence="2" id="KW-0378">Hydrolase</keyword>
<dbReference type="CDD" id="cd03112">
    <property type="entry name" value="CobW-like"/>
    <property type="match status" value="1"/>
</dbReference>
<dbReference type="InterPro" id="IPR003495">
    <property type="entry name" value="CobW/HypB/UreG_nucleotide-bd"/>
</dbReference>
<keyword evidence="3" id="KW-0143">Chaperone</keyword>
<name>A0A9X3ISE9_9GAMM</name>
<dbReference type="PANTHER" id="PTHR13748">
    <property type="entry name" value="COBW-RELATED"/>
    <property type="match status" value="1"/>
</dbReference>
<evidence type="ECO:0000256" key="2">
    <source>
        <dbReference type="ARBA" id="ARBA00022801"/>
    </source>
</evidence>
<reference evidence="8" key="1">
    <citation type="submission" date="2022-11" db="EMBL/GenBank/DDBJ databases">
        <title>Parathalassolutuus dongxingensis gen. nov., sp. nov., a novel member of family Oceanospirillaceae isolated from a coastal shrimp pond in Guangxi, China.</title>
        <authorList>
            <person name="Chen H."/>
        </authorList>
    </citation>
    <scope>NUCLEOTIDE SEQUENCE</scope>
    <source>
        <strain evidence="8">G-43</strain>
    </source>
</reference>
<comment type="function">
    <text evidence="5">Zinc chaperone that directly transfers zinc cofactor to target proteins, thereby activating them. Zinc is transferred from the CXCC motif in the GTPase domain to the zinc binding site in target proteins in a process requiring GTP hydrolysis.</text>
</comment>
<dbReference type="SUPFAM" id="SSF90002">
    <property type="entry name" value="Hypothetical protein YjiA, C-terminal domain"/>
    <property type="match status" value="1"/>
</dbReference>
<dbReference type="Pfam" id="PF07683">
    <property type="entry name" value="CobW_C"/>
    <property type="match status" value="1"/>
</dbReference>
<evidence type="ECO:0000256" key="6">
    <source>
        <dbReference type="ARBA" id="ARBA00049117"/>
    </source>
</evidence>
<evidence type="ECO:0000313" key="8">
    <source>
        <dbReference type="EMBL" id="MCY0966307.1"/>
    </source>
</evidence>
<evidence type="ECO:0000259" key="7">
    <source>
        <dbReference type="SMART" id="SM00833"/>
    </source>
</evidence>
<dbReference type="Gene3D" id="3.30.1220.10">
    <property type="entry name" value="CobW-like, C-terminal domain"/>
    <property type="match status" value="1"/>
</dbReference>
<organism evidence="8 9">
    <name type="scientific">Parathalassolituus penaei</name>
    <dbReference type="NCBI Taxonomy" id="2997323"/>
    <lineage>
        <taxon>Bacteria</taxon>
        <taxon>Pseudomonadati</taxon>
        <taxon>Pseudomonadota</taxon>
        <taxon>Gammaproteobacteria</taxon>
        <taxon>Oceanospirillales</taxon>
        <taxon>Oceanospirillaceae</taxon>
        <taxon>Parathalassolituus</taxon>
    </lineage>
</organism>
<dbReference type="AlphaFoldDB" id="A0A9X3ISE9"/>
<comment type="caution">
    <text evidence="8">The sequence shown here is derived from an EMBL/GenBank/DDBJ whole genome shotgun (WGS) entry which is preliminary data.</text>
</comment>
<evidence type="ECO:0000256" key="3">
    <source>
        <dbReference type="ARBA" id="ARBA00023186"/>
    </source>
</evidence>
<dbReference type="GO" id="GO:0000166">
    <property type="term" value="F:nucleotide binding"/>
    <property type="evidence" value="ECO:0007669"/>
    <property type="project" value="UniProtKB-KW"/>
</dbReference>
<dbReference type="Pfam" id="PF02492">
    <property type="entry name" value="cobW"/>
    <property type="match status" value="1"/>
</dbReference>
<evidence type="ECO:0000256" key="1">
    <source>
        <dbReference type="ARBA" id="ARBA00022741"/>
    </source>
</evidence>
<accession>A0A9X3ISE9</accession>
<proteinExistence type="inferred from homology"/>
<sequence>MTSSANVAGDNRIPVNVLTGFLGSGKTTLLKHWLRSPQLANTAVIINELGAVGLDHLLVDNASESLFLLDNGCLCCAVRDDLVQSLKSLYERRANGDVPAFERVVIETTGLADPLPVLQTLMMADGVVEHFRADAVVTCVDGVNGLETLERYPEAQRQVVVADLLLLTKQDLPEAATPALQTRLAELNPMARLLLVSAGQLDPQLLFDGSLGAAEQAVSQLLDDTTVASGHSGRVNSLVLVTMDPIDEIELRTWLEVVTSVHGDRLLRIKGLVQLRGLPQQPMLIHAVQQLVSPPELLAQWPSADTRSRIVLIGEGLDEDDIRRVFRTFTGARLQDLQQAPLALLGLSNLRLMQ</sequence>
<evidence type="ECO:0000256" key="4">
    <source>
        <dbReference type="ARBA" id="ARBA00034320"/>
    </source>
</evidence>
<comment type="catalytic activity">
    <reaction evidence="6">
        <text>GTP + H2O = GDP + phosphate + H(+)</text>
        <dbReference type="Rhea" id="RHEA:19669"/>
        <dbReference type="ChEBI" id="CHEBI:15377"/>
        <dbReference type="ChEBI" id="CHEBI:15378"/>
        <dbReference type="ChEBI" id="CHEBI:37565"/>
        <dbReference type="ChEBI" id="CHEBI:43474"/>
        <dbReference type="ChEBI" id="CHEBI:58189"/>
    </reaction>
    <physiologicalReaction direction="left-to-right" evidence="6">
        <dbReference type="Rhea" id="RHEA:19670"/>
    </physiologicalReaction>
</comment>
<feature type="domain" description="CobW C-terminal" evidence="7">
    <location>
        <begin position="235"/>
        <end position="330"/>
    </location>
</feature>